<dbReference type="AlphaFoldDB" id="A0A8H4IUS0"/>
<evidence type="ECO:0000259" key="1">
    <source>
        <dbReference type="Pfam" id="PF06985"/>
    </source>
</evidence>
<dbReference type="PANTHER" id="PTHR24148">
    <property type="entry name" value="ANKYRIN REPEAT DOMAIN-CONTAINING PROTEIN 39 HOMOLOG-RELATED"/>
    <property type="match status" value="1"/>
</dbReference>
<dbReference type="PANTHER" id="PTHR24148:SF64">
    <property type="entry name" value="HETEROKARYON INCOMPATIBILITY DOMAIN-CONTAINING PROTEIN"/>
    <property type="match status" value="1"/>
</dbReference>
<evidence type="ECO:0000313" key="3">
    <source>
        <dbReference type="Proteomes" id="UP000572817"/>
    </source>
</evidence>
<keyword evidence="3" id="KW-1185">Reference proteome</keyword>
<dbReference type="Pfam" id="PF06985">
    <property type="entry name" value="HET"/>
    <property type="match status" value="1"/>
</dbReference>
<dbReference type="OrthoDB" id="4850726at2759"/>
<protein>
    <submittedName>
        <fullName evidence="2">Ankyrin and het domain-containing protein</fullName>
    </submittedName>
</protein>
<dbReference type="Pfam" id="PF26639">
    <property type="entry name" value="Het-6_barrel"/>
    <property type="match status" value="1"/>
</dbReference>
<name>A0A8H4IUS0_9PEZI</name>
<reference evidence="2" key="1">
    <citation type="submission" date="2020-04" db="EMBL/GenBank/DDBJ databases">
        <title>Genome Assembly and Annotation of Botryosphaeria dothidea sdau 11-99, a Latent Pathogen of Apple Fruit Ring Rot in China.</title>
        <authorList>
            <person name="Yu C."/>
            <person name="Diao Y."/>
            <person name="Lu Q."/>
            <person name="Zhao J."/>
            <person name="Cui S."/>
            <person name="Peng C."/>
            <person name="He B."/>
            <person name="Liu H."/>
        </authorList>
    </citation>
    <scope>NUCLEOTIDE SEQUENCE [LARGE SCALE GENOMIC DNA]</scope>
    <source>
        <strain evidence="2">Sdau11-99</strain>
    </source>
</reference>
<comment type="caution">
    <text evidence="2">The sequence shown here is derived from an EMBL/GenBank/DDBJ whole genome shotgun (WGS) entry which is preliminary data.</text>
</comment>
<dbReference type="InterPro" id="IPR052895">
    <property type="entry name" value="HetReg/Transcr_Mod"/>
</dbReference>
<evidence type="ECO:0000313" key="2">
    <source>
        <dbReference type="EMBL" id="KAF4307866.1"/>
    </source>
</evidence>
<gene>
    <name evidence="2" type="ORF">GTA08_BOTSDO04837</name>
</gene>
<accession>A0A8H4IUS0</accession>
<organism evidence="2 3">
    <name type="scientific">Botryosphaeria dothidea</name>
    <dbReference type="NCBI Taxonomy" id="55169"/>
    <lineage>
        <taxon>Eukaryota</taxon>
        <taxon>Fungi</taxon>
        <taxon>Dikarya</taxon>
        <taxon>Ascomycota</taxon>
        <taxon>Pezizomycotina</taxon>
        <taxon>Dothideomycetes</taxon>
        <taxon>Dothideomycetes incertae sedis</taxon>
        <taxon>Botryosphaeriales</taxon>
        <taxon>Botryosphaeriaceae</taxon>
        <taxon>Botryosphaeria</taxon>
    </lineage>
</organism>
<dbReference type="EMBL" id="WWBZ02000022">
    <property type="protein sequence ID" value="KAF4307866.1"/>
    <property type="molecule type" value="Genomic_DNA"/>
</dbReference>
<sequence length="511" mass="58020">MNLHTALVHLRREEDSRVLWVDALCIDQTGSIEGEEEKAHQVQKMGDIFRQAKLTWIWLGEASSSDDTVMDYLCATEHQCDASALEFQPLHSFFSRSWFRRLWILQEALLSKQPIAKCGDRETEFIRVVKLRQDLVFGNLGNSRGDVFDLCYLKHCLREWDELKNYLSVRGGWPLVYAMLMMEQMECTLFADRVFALLGLATDSDRQCIKPDYKRTLPEVYTEVCAHIIKSPENCLAALHSMGVSDGSGLPSWARDWSEPKRVVWHFLQRPKNRDEIWSILPKIEPQPGYEWLNELARSLPWKIESPSNGHADLARFSQDFHTMALKGIVVGTISMSKAAIEGGEWKDICEAWRQSACKHAKAYGNPAKICEVFGNALCQGSYRDGQKNLLTDCAEGYQRWINGEDVVQDLTRDGESGTRSLNDFGHRTKRLCPGRAFVILANGFLGLAPENVLPGDVVCFFMGCTAPFVLRPRQEKGIFAFVGETYVPGIMDGEWISGADEKGIMEFWIN</sequence>
<proteinExistence type="predicted"/>
<feature type="domain" description="Heterokaryon incompatibility" evidence="1">
    <location>
        <begin position="2"/>
        <end position="107"/>
    </location>
</feature>
<dbReference type="InterPro" id="IPR010730">
    <property type="entry name" value="HET"/>
</dbReference>
<dbReference type="Proteomes" id="UP000572817">
    <property type="component" value="Unassembled WGS sequence"/>
</dbReference>